<dbReference type="Gene3D" id="3.40.50.300">
    <property type="entry name" value="P-loop containing nucleotide triphosphate hydrolases"/>
    <property type="match status" value="1"/>
</dbReference>
<organism evidence="1 2">
    <name type="scientific">Paenibacillus aurantius</name>
    <dbReference type="NCBI Taxonomy" id="2918900"/>
    <lineage>
        <taxon>Bacteria</taxon>
        <taxon>Bacillati</taxon>
        <taxon>Bacillota</taxon>
        <taxon>Bacilli</taxon>
        <taxon>Bacillales</taxon>
        <taxon>Paenibacillaceae</taxon>
        <taxon>Paenibacillus</taxon>
    </lineage>
</organism>
<name>A0AA96LG59_9BACL</name>
<sequence>MKQILPVDGRRRVAVFIGTTPNIGTTLVAYSAAVAVARETGGRIGYLCLNLKSSKLHRYLGIDEAPASLDSLRADLKSRSLTKERLMQHCKKVPGADGLSLLFGSLLREQAEFFQPEDVEHLLCVAEEAFDLVIAEVNAYWDNAATVCAMEQASERFVVTTPDITHFQEDFQRWMRTSCSLLGIPLSACRLIVNGGDPGGGGGIRSKDIAKDMGVELVAELTRYPDVTRFINQGTLTEWAAGQPLLRRQLDSVADYLMKMSGLAPAPAKARKTMKERMFPRISV</sequence>
<protein>
    <submittedName>
        <fullName evidence="1">Uncharacterized protein</fullName>
    </submittedName>
</protein>
<dbReference type="RefSeq" id="WP_315606215.1">
    <property type="nucleotide sequence ID" value="NZ_CP130318.1"/>
</dbReference>
<gene>
    <name evidence="1" type="ORF">MJA45_05140</name>
</gene>
<proteinExistence type="predicted"/>
<keyword evidence="2" id="KW-1185">Reference proteome</keyword>
<dbReference type="EMBL" id="CP130318">
    <property type="protein sequence ID" value="WNQ12438.1"/>
    <property type="molecule type" value="Genomic_DNA"/>
</dbReference>
<evidence type="ECO:0000313" key="2">
    <source>
        <dbReference type="Proteomes" id="UP001305702"/>
    </source>
</evidence>
<dbReference type="SUPFAM" id="SSF52540">
    <property type="entry name" value="P-loop containing nucleoside triphosphate hydrolases"/>
    <property type="match status" value="1"/>
</dbReference>
<accession>A0AA96LG59</accession>
<dbReference type="AlphaFoldDB" id="A0AA96LG59"/>
<dbReference type="InterPro" id="IPR027417">
    <property type="entry name" value="P-loop_NTPase"/>
</dbReference>
<reference evidence="1 2" key="1">
    <citation type="submission" date="2022-02" db="EMBL/GenBank/DDBJ databases">
        <title>Paenibacillus sp. MBLB1776 Whole Genome Shotgun Sequencing.</title>
        <authorList>
            <person name="Hwang C.Y."/>
            <person name="Cho E.-S."/>
            <person name="Seo M.-J."/>
        </authorList>
    </citation>
    <scope>NUCLEOTIDE SEQUENCE [LARGE SCALE GENOMIC DNA]</scope>
    <source>
        <strain evidence="1 2">MBLB1776</strain>
    </source>
</reference>
<evidence type="ECO:0000313" key="1">
    <source>
        <dbReference type="EMBL" id="WNQ12438.1"/>
    </source>
</evidence>
<dbReference type="Proteomes" id="UP001305702">
    <property type="component" value="Chromosome"/>
</dbReference>
<dbReference type="KEGG" id="paun:MJA45_05140"/>